<feature type="compositionally biased region" description="Polar residues" evidence="1">
    <location>
        <begin position="45"/>
        <end position="54"/>
    </location>
</feature>
<protein>
    <submittedName>
        <fullName evidence="2">Uncharacterized protein</fullName>
    </submittedName>
</protein>
<proteinExistence type="predicted"/>
<evidence type="ECO:0000313" key="3">
    <source>
        <dbReference type="Proteomes" id="UP000076798"/>
    </source>
</evidence>
<sequence>MSCENPPPVANVTPERRKSLTGFPWSEELPSGEGNQAWMDKARTESATQSSSPSIHIYELSRTTPTKSKIPRSARIKALIKERIRYSGYGKRTRARMVIGRYGMKAKVTPKTSGEPLMSILSAPGKLYRRIFFAADLPLNSSTTPIVIGKACGYEDLDFISSRLLGACTTAPEDCLVVQLLVIRMKHTSIYLAAMMLIDPWFAKPVFPRSDDDRRDPTALIASLMGSSSVSPILILPSWDSSGSVERPNWIPSDYKSSGPINQLEHRSRTESFFKIREMLGLRPELNPEFAELIGWLQKREKSWGPLYVRACVQERFNLIVQTTEYKAYEAGKKDKEKDIPPFVIPPNLKTYGRHAPAMVAQVFCTSAMVTGYAEKLYQEIADTEDMYYRKLIGIQDDDDSDSE</sequence>
<dbReference type="Proteomes" id="UP000076798">
    <property type="component" value="Unassembled WGS sequence"/>
</dbReference>
<keyword evidence="3" id="KW-1185">Reference proteome</keyword>
<feature type="region of interest" description="Disordered" evidence="1">
    <location>
        <begin position="1"/>
        <end position="54"/>
    </location>
</feature>
<name>A0A166H3C3_9AGAM</name>
<evidence type="ECO:0000256" key="1">
    <source>
        <dbReference type="SAM" id="MobiDB-lite"/>
    </source>
</evidence>
<evidence type="ECO:0000313" key="2">
    <source>
        <dbReference type="EMBL" id="KZT42295.1"/>
    </source>
</evidence>
<dbReference type="AlphaFoldDB" id="A0A166H3C3"/>
<gene>
    <name evidence="2" type="ORF">SISSUDRAFT_1058659</name>
</gene>
<reference evidence="2 3" key="1">
    <citation type="journal article" date="2016" name="Mol. Biol. Evol.">
        <title>Comparative Genomics of Early-Diverging Mushroom-Forming Fungi Provides Insights into the Origins of Lignocellulose Decay Capabilities.</title>
        <authorList>
            <person name="Nagy L.G."/>
            <person name="Riley R."/>
            <person name="Tritt A."/>
            <person name="Adam C."/>
            <person name="Daum C."/>
            <person name="Floudas D."/>
            <person name="Sun H."/>
            <person name="Yadav J.S."/>
            <person name="Pangilinan J."/>
            <person name="Larsson K.H."/>
            <person name="Matsuura K."/>
            <person name="Barry K."/>
            <person name="Labutti K."/>
            <person name="Kuo R."/>
            <person name="Ohm R.A."/>
            <person name="Bhattacharya S.S."/>
            <person name="Shirouzu T."/>
            <person name="Yoshinaga Y."/>
            <person name="Martin F.M."/>
            <person name="Grigoriev I.V."/>
            <person name="Hibbett D.S."/>
        </authorList>
    </citation>
    <scope>NUCLEOTIDE SEQUENCE [LARGE SCALE GENOMIC DNA]</scope>
    <source>
        <strain evidence="2 3">HHB10207 ss-3</strain>
    </source>
</reference>
<organism evidence="2 3">
    <name type="scientific">Sistotremastrum suecicum HHB10207 ss-3</name>
    <dbReference type="NCBI Taxonomy" id="1314776"/>
    <lineage>
        <taxon>Eukaryota</taxon>
        <taxon>Fungi</taxon>
        <taxon>Dikarya</taxon>
        <taxon>Basidiomycota</taxon>
        <taxon>Agaricomycotina</taxon>
        <taxon>Agaricomycetes</taxon>
        <taxon>Sistotremastrales</taxon>
        <taxon>Sistotremastraceae</taxon>
        <taxon>Sistotremastrum</taxon>
    </lineage>
</organism>
<dbReference type="EMBL" id="KV428014">
    <property type="protein sequence ID" value="KZT42295.1"/>
    <property type="molecule type" value="Genomic_DNA"/>
</dbReference>
<accession>A0A166H3C3</accession>